<dbReference type="PANTHER" id="PTHR22960:SF29">
    <property type="entry name" value="CYCLIC PYRANOPTERIN MONOPHOSPHATE SYNTHASE"/>
    <property type="match status" value="1"/>
</dbReference>
<evidence type="ECO:0000256" key="5">
    <source>
        <dbReference type="ARBA" id="ARBA00023239"/>
    </source>
</evidence>
<evidence type="ECO:0000256" key="2">
    <source>
        <dbReference type="ARBA" id="ARBA00005046"/>
    </source>
</evidence>
<dbReference type="SUPFAM" id="SSF55040">
    <property type="entry name" value="Molybdenum cofactor biosynthesis protein C, MoaC"/>
    <property type="match status" value="1"/>
</dbReference>
<dbReference type="NCBIfam" id="TIGR00581">
    <property type="entry name" value="moaC"/>
    <property type="match status" value="1"/>
</dbReference>
<dbReference type="InterPro" id="IPR036522">
    <property type="entry name" value="MoaC_sf"/>
</dbReference>
<dbReference type="Gene3D" id="3.30.70.640">
    <property type="entry name" value="Molybdopterin cofactor biosynthesis C (MoaC) domain"/>
    <property type="match status" value="1"/>
</dbReference>
<dbReference type="Pfam" id="PF01967">
    <property type="entry name" value="MoaC"/>
    <property type="match status" value="1"/>
</dbReference>
<comment type="subunit">
    <text evidence="7">Homohexamer; trimer of dimers.</text>
</comment>
<dbReference type="Proteomes" id="UP001500227">
    <property type="component" value="Unassembled WGS sequence"/>
</dbReference>
<evidence type="ECO:0000259" key="8">
    <source>
        <dbReference type="Pfam" id="PF01967"/>
    </source>
</evidence>
<keyword evidence="10" id="KW-1185">Reference proteome</keyword>
<proteinExistence type="inferred from homology"/>
<dbReference type="EC" id="4.6.1.17" evidence="3 7"/>
<feature type="binding site" evidence="7">
    <location>
        <begin position="121"/>
        <end position="122"/>
    </location>
    <ligand>
        <name>substrate</name>
    </ligand>
</feature>
<feature type="domain" description="Molybdopterin cofactor biosynthesis C (MoaC)" evidence="8">
    <location>
        <begin position="23"/>
        <end position="158"/>
    </location>
</feature>
<accession>A0ABP9M3V6</accession>
<comment type="pathway">
    <text evidence="2 7">Cofactor biosynthesis; molybdopterin biosynthesis.</text>
</comment>
<dbReference type="RefSeq" id="WP_345370396.1">
    <property type="nucleotide sequence ID" value="NZ_BAABKD010000009.1"/>
</dbReference>
<evidence type="ECO:0000256" key="6">
    <source>
        <dbReference type="ARBA" id="ARBA00055087"/>
    </source>
</evidence>
<dbReference type="InterPro" id="IPR002820">
    <property type="entry name" value="Mopterin_CF_biosynth-C_dom"/>
</dbReference>
<protein>
    <recommendedName>
        <fullName evidence="3 7">Cyclic pyranopterin monophosphate synthase</fullName>
        <ecNumber evidence="3 7">4.6.1.17</ecNumber>
    </recommendedName>
    <alternativeName>
        <fullName evidence="7">Molybdenum cofactor biosynthesis protein C</fullName>
    </alternativeName>
</protein>
<dbReference type="InterPro" id="IPR023045">
    <property type="entry name" value="MoaC"/>
</dbReference>
<dbReference type="InterPro" id="IPR047594">
    <property type="entry name" value="MoaC_bact/euk"/>
</dbReference>
<evidence type="ECO:0000256" key="7">
    <source>
        <dbReference type="HAMAP-Rule" id="MF_01224"/>
    </source>
</evidence>
<dbReference type="EMBL" id="BAABKD010000009">
    <property type="protein sequence ID" value="GAA5089349.1"/>
    <property type="molecule type" value="Genomic_DNA"/>
</dbReference>
<evidence type="ECO:0000256" key="1">
    <source>
        <dbReference type="ARBA" id="ARBA00001637"/>
    </source>
</evidence>
<evidence type="ECO:0000313" key="9">
    <source>
        <dbReference type="EMBL" id="GAA5089349.1"/>
    </source>
</evidence>
<evidence type="ECO:0000313" key="10">
    <source>
        <dbReference type="Proteomes" id="UP001500227"/>
    </source>
</evidence>
<dbReference type="HAMAP" id="MF_01224_B">
    <property type="entry name" value="MoaC_B"/>
    <property type="match status" value="1"/>
</dbReference>
<feature type="binding site" evidence="7">
    <location>
        <begin position="83"/>
        <end position="85"/>
    </location>
    <ligand>
        <name>substrate</name>
    </ligand>
</feature>
<keyword evidence="5 7" id="KW-0456">Lyase</keyword>
<comment type="similarity">
    <text evidence="7">Belongs to the MoaC family.</text>
</comment>
<dbReference type="NCBIfam" id="NF006870">
    <property type="entry name" value="PRK09364.1"/>
    <property type="match status" value="1"/>
</dbReference>
<dbReference type="PANTHER" id="PTHR22960">
    <property type="entry name" value="MOLYBDOPTERIN COFACTOR SYNTHESIS PROTEIN A"/>
    <property type="match status" value="1"/>
</dbReference>
<comment type="catalytic activity">
    <reaction evidence="1 7">
        <text>(8S)-3',8-cyclo-7,8-dihydroguanosine 5'-triphosphate = cyclic pyranopterin phosphate + diphosphate</text>
        <dbReference type="Rhea" id="RHEA:49580"/>
        <dbReference type="ChEBI" id="CHEBI:33019"/>
        <dbReference type="ChEBI" id="CHEBI:59648"/>
        <dbReference type="ChEBI" id="CHEBI:131766"/>
        <dbReference type="EC" id="4.6.1.17"/>
    </reaction>
</comment>
<feature type="active site" evidence="7">
    <location>
        <position position="136"/>
    </location>
</feature>
<evidence type="ECO:0000256" key="4">
    <source>
        <dbReference type="ARBA" id="ARBA00023150"/>
    </source>
</evidence>
<reference evidence="10" key="1">
    <citation type="journal article" date="2019" name="Int. J. Syst. Evol. Microbiol.">
        <title>The Global Catalogue of Microorganisms (GCM) 10K type strain sequencing project: providing services to taxonomists for standard genome sequencing and annotation.</title>
        <authorList>
            <consortium name="The Broad Institute Genomics Platform"/>
            <consortium name="The Broad Institute Genome Sequencing Center for Infectious Disease"/>
            <person name="Wu L."/>
            <person name="Ma J."/>
        </authorList>
    </citation>
    <scope>NUCLEOTIDE SEQUENCE [LARGE SCALE GENOMIC DNA]</scope>
    <source>
        <strain evidence="10">JCM 18423</strain>
    </source>
</reference>
<name>A0ABP9M3V6_9BURK</name>
<comment type="caution">
    <text evidence="9">The sequence shown here is derived from an EMBL/GenBank/DDBJ whole genome shotgun (WGS) entry which is preliminary data.</text>
</comment>
<evidence type="ECO:0000256" key="3">
    <source>
        <dbReference type="ARBA" id="ARBA00012575"/>
    </source>
</evidence>
<dbReference type="InterPro" id="IPR050105">
    <property type="entry name" value="MoCo_biosynth_MoaA/MoaC"/>
</dbReference>
<sequence>MGFTHPDSDLSLTHLDASGQVRMVDVSHKNRSAREAIAASTVRLSADAFALLTAQANAKGEVLNTARIAGIQAAKRCAELIPLCHTLALDFVGIDFELDSQQHLVHIQATCRCSYTTGVEMEAMTAASVAALTIYDMCKAADKGIVIENTRLLRKSGGKSGVWQATER</sequence>
<comment type="function">
    <text evidence="6 7">Catalyzes the conversion of (8S)-3',8-cyclo-7,8-dihydroguanosine 5'-triphosphate to cyclic pyranopterin monophosphate (cPMP).</text>
</comment>
<gene>
    <name evidence="7 9" type="primary">moaC</name>
    <name evidence="9" type="ORF">GCM10023337_12100</name>
</gene>
<dbReference type="CDD" id="cd01420">
    <property type="entry name" value="MoaC_PE"/>
    <property type="match status" value="1"/>
</dbReference>
<keyword evidence="4 7" id="KW-0501">Molybdenum cofactor biosynthesis</keyword>
<organism evidence="9 10">
    <name type="scientific">Paenalcaligenes hermetiae</name>
    <dbReference type="NCBI Taxonomy" id="1157987"/>
    <lineage>
        <taxon>Bacteria</taxon>
        <taxon>Pseudomonadati</taxon>
        <taxon>Pseudomonadota</taxon>
        <taxon>Betaproteobacteria</taxon>
        <taxon>Burkholderiales</taxon>
        <taxon>Alcaligenaceae</taxon>
        <taxon>Paenalcaligenes</taxon>
    </lineage>
</organism>